<evidence type="ECO:0000313" key="1">
    <source>
        <dbReference type="EMBL" id="QWG00680.1"/>
    </source>
</evidence>
<dbReference type="KEGG" id="fya:KMW28_13570"/>
<protein>
    <submittedName>
        <fullName evidence="1">DUF452 family protein</fullName>
    </submittedName>
</protein>
<organism evidence="1 2">
    <name type="scientific">Flammeovirga yaeyamensis</name>
    <dbReference type="NCBI Taxonomy" id="367791"/>
    <lineage>
        <taxon>Bacteria</taxon>
        <taxon>Pseudomonadati</taxon>
        <taxon>Bacteroidota</taxon>
        <taxon>Cytophagia</taxon>
        <taxon>Cytophagales</taxon>
        <taxon>Flammeovirgaceae</taxon>
        <taxon>Flammeovirga</taxon>
    </lineage>
</organism>
<sequence>MQYKWLKKENSASITLFFSGWGQTPAYFQDFQLEEADVLMLYDYQSLDFSEINSLCKAYDQVNCISWSFGVLVGAHFLLQNDINGERIAINGTLSPVDDKFGIPPTIFKGTLDGLSESNWKKFIFRIFPDRKMASQFLELPHRSIDQLKKELKFLGEVNSIEDHSLYQQAYISNSDRIFPYQNQLNAWESSEHTVIDGAHFPFDKITFLSKFKTNSNAYDSVR</sequence>
<dbReference type="RefSeq" id="WP_169666195.1">
    <property type="nucleotide sequence ID" value="NZ_CP076132.1"/>
</dbReference>
<reference evidence="1 2" key="1">
    <citation type="submission" date="2021-05" db="EMBL/GenBank/DDBJ databases">
        <title>Comparative genomic studies on the polysaccharide-degrading batcterial strains of the Flammeovirga genus.</title>
        <authorList>
            <person name="Zewei F."/>
            <person name="Zheng Z."/>
            <person name="Yu L."/>
            <person name="Ruyue G."/>
            <person name="Yanhong M."/>
            <person name="Yuanyuan C."/>
            <person name="Jingyan G."/>
            <person name="Wenjun H."/>
        </authorList>
    </citation>
    <scope>NUCLEOTIDE SEQUENCE [LARGE SCALE GENOMIC DNA]</scope>
    <source>
        <strain evidence="1 2">NBRC:100898</strain>
    </source>
</reference>
<dbReference type="Pfam" id="PF04301">
    <property type="entry name" value="BioG"/>
    <property type="match status" value="1"/>
</dbReference>
<gene>
    <name evidence="1" type="ORF">KMW28_13570</name>
</gene>
<dbReference type="AlphaFoldDB" id="A0AAX1N3E9"/>
<evidence type="ECO:0000313" key="2">
    <source>
        <dbReference type="Proteomes" id="UP000678679"/>
    </source>
</evidence>
<proteinExistence type="predicted"/>
<dbReference type="InterPro" id="IPR007398">
    <property type="entry name" value="BioG"/>
</dbReference>
<dbReference type="Proteomes" id="UP000678679">
    <property type="component" value="Chromosome 1"/>
</dbReference>
<keyword evidence="2" id="KW-1185">Reference proteome</keyword>
<accession>A0AAX1N3E9</accession>
<dbReference type="EMBL" id="CP076132">
    <property type="protein sequence ID" value="QWG00680.1"/>
    <property type="molecule type" value="Genomic_DNA"/>
</dbReference>
<name>A0AAX1N3E9_9BACT</name>